<name>A0AA95KJX9_9GAMM</name>
<reference evidence="1" key="1">
    <citation type="journal article" date="2023" name="Int. J. Mol. Sci.">
        <title>Metagenomics Revealed a New Genus 'Candidatus Thiocaldithrix dubininis' gen. nov., sp. nov. and a New Species 'Candidatus Thiothrix putei' sp. nov. in the Family Thiotrichaceae, Some Members of Which Have Traits of Both Na+- and H+-Motive Energetics.</title>
        <authorList>
            <person name="Ravin N.V."/>
            <person name="Muntyan M.S."/>
            <person name="Smolyakov D.D."/>
            <person name="Rudenko T.S."/>
            <person name="Beletsky A.V."/>
            <person name="Mardanov A.V."/>
            <person name="Grabovich M.Y."/>
        </authorList>
    </citation>
    <scope>NUCLEOTIDE SEQUENCE</scope>
    <source>
        <strain evidence="1">GKL-01</strain>
    </source>
</reference>
<dbReference type="EMBL" id="CP124755">
    <property type="protein sequence ID" value="WGZ90782.1"/>
    <property type="molecule type" value="Genomic_DNA"/>
</dbReference>
<evidence type="ECO:0000313" key="1">
    <source>
        <dbReference type="EMBL" id="WGZ90782.1"/>
    </source>
</evidence>
<gene>
    <name evidence="1" type="ORF">QJT80_15055</name>
</gene>
<dbReference type="Proteomes" id="UP001300672">
    <property type="component" value="Chromosome"/>
</dbReference>
<accession>A0AA95KJX9</accession>
<dbReference type="AlphaFoldDB" id="A0AA95KJX9"/>
<protein>
    <submittedName>
        <fullName evidence="1">Uncharacterized protein</fullName>
    </submittedName>
</protein>
<dbReference type="KEGG" id="tdu:QJT80_15055"/>
<proteinExistence type="predicted"/>
<sequence>MHYSNNELLAIVGLPAADPLVRQVLADWHIFPNKQTVEGLTFTVDQCGGDGWQGCHKPCAMLLHVGANKVQSLRLWTNAPQRMADLCLPYALNRADSRNVIVEGLRANRYLILEPTVPNTVLAYTLFDDRLIYFYGEYFDLYPNILQSYTLGLSSKKGNTKLYKALLKLV</sequence>
<reference evidence="1" key="2">
    <citation type="submission" date="2023-04" db="EMBL/GenBank/DDBJ databases">
        <authorList>
            <person name="Beletskiy A.V."/>
            <person name="Mardanov A.V."/>
            <person name="Ravin N.V."/>
        </authorList>
    </citation>
    <scope>NUCLEOTIDE SEQUENCE</scope>
    <source>
        <strain evidence="1">GKL-01</strain>
    </source>
</reference>
<organism evidence="1">
    <name type="scientific">Candidatus Thiocaldithrix dubininis</name>
    <dbReference type="NCBI Taxonomy" id="3080823"/>
    <lineage>
        <taxon>Bacteria</taxon>
        <taxon>Pseudomonadati</taxon>
        <taxon>Pseudomonadota</taxon>
        <taxon>Gammaproteobacteria</taxon>
        <taxon>Thiotrichales</taxon>
        <taxon>Thiotrichaceae</taxon>
        <taxon>Candidatus Thiocaldithrix</taxon>
    </lineage>
</organism>